<sequence length="270" mass="30839">MSPVSLSLFALLIAGTIYVIHYVGRREKNLPPGPPTVPLLGNILQIPKKGAHFQFTKWSKEYGGLYTVKLGTGAAAVITSRKLVKELVDKKSSKYSARPVSYVAKLISGGDHILLMDYGQQWRDTRKLLHGSFMEKVVEEQHLPVQEAEARQTIHDFLLDPENHMEHPKRFSNSVTMSIVWGVRTPTPDTRHMRRLYSLMEVWSKVMETGATPPVDIFPFLHYLPQSIFLNWVDRATRVQKEMNSLYSDFLSDIRARRQKEGIGRGTFMD</sequence>
<keyword evidence="2" id="KW-0479">Metal-binding</keyword>
<organism evidence="7 8">
    <name type="scientific">Acrodontium crateriforme</name>
    <dbReference type="NCBI Taxonomy" id="150365"/>
    <lineage>
        <taxon>Eukaryota</taxon>
        <taxon>Fungi</taxon>
        <taxon>Dikarya</taxon>
        <taxon>Ascomycota</taxon>
        <taxon>Pezizomycotina</taxon>
        <taxon>Dothideomycetes</taxon>
        <taxon>Dothideomycetidae</taxon>
        <taxon>Mycosphaerellales</taxon>
        <taxon>Teratosphaeriaceae</taxon>
        <taxon>Acrodontium</taxon>
    </lineage>
</organism>
<keyword evidence="6" id="KW-1133">Transmembrane helix</keyword>
<evidence type="ECO:0000256" key="5">
    <source>
        <dbReference type="ARBA" id="ARBA00023033"/>
    </source>
</evidence>
<dbReference type="PANTHER" id="PTHR46300:SF2">
    <property type="entry name" value="CYTOCHROME P450 MONOOXYGENASE ALNH-RELATED"/>
    <property type="match status" value="1"/>
</dbReference>
<dbReference type="Pfam" id="PF00067">
    <property type="entry name" value="p450"/>
    <property type="match status" value="1"/>
</dbReference>
<keyword evidence="6" id="KW-0812">Transmembrane</keyword>
<evidence type="ECO:0008006" key="9">
    <source>
        <dbReference type="Google" id="ProtNLM"/>
    </source>
</evidence>
<dbReference type="PANTHER" id="PTHR46300">
    <property type="entry name" value="P450, PUTATIVE (EUROFUNG)-RELATED-RELATED"/>
    <property type="match status" value="1"/>
</dbReference>
<keyword evidence="8" id="KW-1185">Reference proteome</keyword>
<protein>
    <recommendedName>
        <fullName evidence="9">Cytochrome P450</fullName>
    </recommendedName>
</protein>
<gene>
    <name evidence="7" type="ORF">R9X50_00086300</name>
</gene>
<dbReference type="GO" id="GO:0005506">
    <property type="term" value="F:iron ion binding"/>
    <property type="evidence" value="ECO:0007669"/>
    <property type="project" value="InterPro"/>
</dbReference>
<feature type="transmembrane region" description="Helical" evidence="6">
    <location>
        <begin position="6"/>
        <end position="24"/>
    </location>
</feature>
<evidence type="ECO:0000313" key="8">
    <source>
        <dbReference type="Proteomes" id="UP001303373"/>
    </source>
</evidence>
<dbReference type="InterPro" id="IPR001128">
    <property type="entry name" value="Cyt_P450"/>
</dbReference>
<dbReference type="SUPFAM" id="SSF48264">
    <property type="entry name" value="Cytochrome P450"/>
    <property type="match status" value="1"/>
</dbReference>
<keyword evidence="4" id="KW-0408">Iron</keyword>
<keyword evidence="5" id="KW-0503">Monooxygenase</keyword>
<name>A0AAQ3R9J4_9PEZI</name>
<dbReference type="GO" id="GO:0004497">
    <property type="term" value="F:monooxygenase activity"/>
    <property type="evidence" value="ECO:0007669"/>
    <property type="project" value="UniProtKB-KW"/>
</dbReference>
<evidence type="ECO:0000256" key="1">
    <source>
        <dbReference type="ARBA" id="ARBA00010617"/>
    </source>
</evidence>
<evidence type="ECO:0000256" key="2">
    <source>
        <dbReference type="ARBA" id="ARBA00022723"/>
    </source>
</evidence>
<evidence type="ECO:0000256" key="3">
    <source>
        <dbReference type="ARBA" id="ARBA00023002"/>
    </source>
</evidence>
<dbReference type="EMBL" id="CP138580">
    <property type="protein sequence ID" value="WPG98077.1"/>
    <property type="molecule type" value="Genomic_DNA"/>
</dbReference>
<dbReference type="InterPro" id="IPR050364">
    <property type="entry name" value="Cytochrome_P450_fung"/>
</dbReference>
<reference evidence="7 8" key="1">
    <citation type="submission" date="2023-11" db="EMBL/GenBank/DDBJ databases">
        <title>An acidophilic fungus is an integral part of prey digestion in a carnivorous sundew plant.</title>
        <authorList>
            <person name="Tsai I.J."/>
        </authorList>
    </citation>
    <scope>NUCLEOTIDE SEQUENCE [LARGE SCALE GENOMIC DNA]</scope>
    <source>
        <strain evidence="7">169a</strain>
    </source>
</reference>
<dbReference type="AlphaFoldDB" id="A0AAQ3R9J4"/>
<keyword evidence="3" id="KW-0560">Oxidoreductase</keyword>
<dbReference type="GO" id="GO:0020037">
    <property type="term" value="F:heme binding"/>
    <property type="evidence" value="ECO:0007669"/>
    <property type="project" value="InterPro"/>
</dbReference>
<dbReference type="GO" id="GO:0016705">
    <property type="term" value="F:oxidoreductase activity, acting on paired donors, with incorporation or reduction of molecular oxygen"/>
    <property type="evidence" value="ECO:0007669"/>
    <property type="project" value="InterPro"/>
</dbReference>
<evidence type="ECO:0000313" key="7">
    <source>
        <dbReference type="EMBL" id="WPG98077.1"/>
    </source>
</evidence>
<evidence type="ECO:0000256" key="6">
    <source>
        <dbReference type="SAM" id="Phobius"/>
    </source>
</evidence>
<comment type="similarity">
    <text evidence="1">Belongs to the cytochrome P450 family.</text>
</comment>
<dbReference type="Proteomes" id="UP001303373">
    <property type="component" value="Chromosome 1"/>
</dbReference>
<accession>A0AAQ3R9J4</accession>
<keyword evidence="6" id="KW-0472">Membrane</keyword>
<dbReference type="InterPro" id="IPR036396">
    <property type="entry name" value="Cyt_P450_sf"/>
</dbReference>
<proteinExistence type="inferred from homology"/>
<dbReference type="Gene3D" id="1.10.630.10">
    <property type="entry name" value="Cytochrome P450"/>
    <property type="match status" value="1"/>
</dbReference>
<evidence type="ECO:0000256" key="4">
    <source>
        <dbReference type="ARBA" id="ARBA00023004"/>
    </source>
</evidence>